<evidence type="ECO:0000313" key="2">
    <source>
        <dbReference type="Proteomes" id="UP000031364"/>
    </source>
</evidence>
<accession>A0ABR4ZE90</accession>
<sequence>MGEALMRKMSADTEGIAAYGATAHVMAGEMATAAAGAAAAEPALLGPVMGLIGGDFMTAYAAAHAGHVAAIGQLSAVLTSMGGAATGAAAVLTETDVDHAGSLQSAAAELDG</sequence>
<organism evidence="1 2">
    <name type="scientific">Nocardia vulneris</name>
    <dbReference type="NCBI Taxonomy" id="1141657"/>
    <lineage>
        <taxon>Bacteria</taxon>
        <taxon>Bacillati</taxon>
        <taxon>Actinomycetota</taxon>
        <taxon>Actinomycetes</taxon>
        <taxon>Mycobacteriales</taxon>
        <taxon>Nocardiaceae</taxon>
        <taxon>Nocardia</taxon>
    </lineage>
</organism>
<evidence type="ECO:0000313" key="1">
    <source>
        <dbReference type="EMBL" id="KIA63593.1"/>
    </source>
</evidence>
<protein>
    <recommendedName>
        <fullName evidence="3">ESX-1 secretion-associated protein</fullName>
    </recommendedName>
</protein>
<reference evidence="1 2" key="1">
    <citation type="journal article" date="2014" name="Int. J. Syst. Evol. Microbiol.">
        <title>Nocardia vulneris sp. nov., isolated from wounds of human patients in North America.</title>
        <authorList>
            <person name="Lasker B.A."/>
            <person name="Bell M."/>
            <person name="Klenk H.P."/>
            <person name="Sproer C."/>
            <person name="Schumann C."/>
            <person name="Schumann P."/>
            <person name="Brown J.M."/>
        </authorList>
    </citation>
    <scope>NUCLEOTIDE SEQUENCE [LARGE SCALE GENOMIC DNA]</scope>
    <source>
        <strain evidence="1 2">W9851</strain>
    </source>
</reference>
<dbReference type="Pfam" id="PF10824">
    <property type="entry name" value="T7SS_ESX_EspC"/>
    <property type="match status" value="1"/>
</dbReference>
<proteinExistence type="predicted"/>
<dbReference type="InterPro" id="IPR022536">
    <property type="entry name" value="EspC"/>
</dbReference>
<dbReference type="EMBL" id="JNFP01000020">
    <property type="protein sequence ID" value="KIA63593.1"/>
    <property type="molecule type" value="Genomic_DNA"/>
</dbReference>
<dbReference type="Proteomes" id="UP000031364">
    <property type="component" value="Unassembled WGS sequence"/>
</dbReference>
<name>A0ABR4ZE90_9NOCA</name>
<evidence type="ECO:0008006" key="3">
    <source>
        <dbReference type="Google" id="ProtNLM"/>
    </source>
</evidence>
<comment type="caution">
    <text evidence="1">The sequence shown here is derived from an EMBL/GenBank/DDBJ whole genome shotgun (WGS) entry which is preliminary data.</text>
</comment>
<keyword evidence="2" id="KW-1185">Reference proteome</keyword>
<gene>
    <name evidence="1" type="ORF">FG87_18820</name>
</gene>